<dbReference type="SUPFAM" id="SSF56601">
    <property type="entry name" value="beta-lactamase/transpeptidase-like"/>
    <property type="match status" value="1"/>
</dbReference>
<dbReference type="Proteomes" id="UP000294726">
    <property type="component" value="Chromosome"/>
</dbReference>
<dbReference type="EMBL" id="WERV01000003">
    <property type="protein sequence ID" value="MDV7715163.1"/>
    <property type="molecule type" value="Genomic_DNA"/>
</dbReference>
<dbReference type="PANTHER" id="PTHR43283">
    <property type="entry name" value="BETA-LACTAMASE-RELATED"/>
    <property type="match status" value="1"/>
</dbReference>
<reference evidence="5 7" key="2">
    <citation type="submission" date="2018-08" db="EMBL/GenBank/DDBJ databases">
        <authorList>
            <person name="Lorentzen P. G. S. M."/>
        </authorList>
    </citation>
    <scope>NUCLEOTIDE SEQUENCE [LARGE SCALE GENOMIC DNA]</scope>
    <source>
        <strain evidence="5 7">CRBO_1381</strain>
    </source>
</reference>
<gene>
    <name evidence="4" type="ORF">ATX59_01775</name>
    <name evidence="3" type="ORF">GA838_05205</name>
    <name evidence="5" type="ORF">OENI_0344</name>
</gene>
<dbReference type="AlphaFoldDB" id="A0A6H3GL26"/>
<name>A0A6H3GL26_OENOE</name>
<dbReference type="InterPro" id="IPR012338">
    <property type="entry name" value="Beta-lactam/transpept-like"/>
</dbReference>
<dbReference type="GeneID" id="75065180"/>
<evidence type="ECO:0000313" key="6">
    <source>
        <dbReference type="Proteomes" id="UP000181728"/>
    </source>
</evidence>
<keyword evidence="1 4" id="KW-0378">Hydrolase</keyword>
<dbReference type="RefSeq" id="WP_002817863.1">
    <property type="nucleotide sequence ID" value="NZ_CP027431.1"/>
</dbReference>
<sequence>MIENSQAISELMRGAINNKAVYGISYSLIAADQSEYHYLGFQGKNQDAIALEANMQYDLASLTKVVGTTTRILQLLSEGKLDLEDPVGKFINGVDKPKITIKQLLLHRSGLRADIKNVWDFSREALIKAVKEMPQLCPADTKTIYSDLNFILLGWVIQKIDGDLSKSLEEHIFQPIGMTNTSYNPRADRKIFVPTEKQIKRGGIIRGEVHDEKSHLLDGVSGHAGLFSTLTDLTRFAQMYLHKGYYNDQQILPEAVFPILENSVTSGRTLGWRCWMTPAGQSLWHTGFTGTSIALNLVNQSAFVCLTNRVYPTRENRRWLSYRLMAIALFYGHPESI</sequence>
<dbReference type="PANTHER" id="PTHR43283:SF11">
    <property type="entry name" value="BETA-LACTAMASE-RELATED DOMAIN-CONTAINING PROTEIN"/>
    <property type="match status" value="1"/>
</dbReference>
<dbReference type="GO" id="GO:0016787">
    <property type="term" value="F:hydrolase activity"/>
    <property type="evidence" value="ECO:0007669"/>
    <property type="project" value="UniProtKB-KW"/>
</dbReference>
<organism evidence="4 6">
    <name type="scientific">Oenococcus oeni</name>
    <name type="common">Leuconostoc oenos</name>
    <dbReference type="NCBI Taxonomy" id="1247"/>
    <lineage>
        <taxon>Bacteria</taxon>
        <taxon>Bacillati</taxon>
        <taxon>Bacillota</taxon>
        <taxon>Bacilli</taxon>
        <taxon>Lactobacillales</taxon>
        <taxon>Lactobacillaceae</taxon>
        <taxon>Oenococcus</taxon>
    </lineage>
</organism>
<dbReference type="EMBL" id="LR031358">
    <property type="protein sequence ID" value="VDB97340.1"/>
    <property type="molecule type" value="Genomic_DNA"/>
</dbReference>
<accession>A0A6H3GL26</accession>
<dbReference type="Gene3D" id="3.40.710.10">
    <property type="entry name" value="DD-peptidase/beta-lactamase superfamily"/>
    <property type="match status" value="1"/>
</dbReference>
<dbReference type="EMBL" id="MLOK01000019">
    <property type="protein sequence ID" value="OIM21959.1"/>
    <property type="molecule type" value="Genomic_DNA"/>
</dbReference>
<protein>
    <submittedName>
        <fullName evidence="5">Beta-lactamase class C or other penicillin binding protein</fullName>
    </submittedName>
    <submittedName>
        <fullName evidence="4">Serine hydrolase</fullName>
    </submittedName>
</protein>
<evidence type="ECO:0000313" key="4">
    <source>
        <dbReference type="EMBL" id="OIM21959.1"/>
    </source>
</evidence>
<evidence type="ECO:0000313" key="3">
    <source>
        <dbReference type="EMBL" id="MDV7715163.1"/>
    </source>
</evidence>
<dbReference type="InterPro" id="IPR050789">
    <property type="entry name" value="Diverse_Enzym_Activities"/>
</dbReference>
<evidence type="ECO:0000313" key="7">
    <source>
        <dbReference type="Proteomes" id="UP000294726"/>
    </source>
</evidence>
<proteinExistence type="predicted"/>
<dbReference type="Proteomes" id="UP001281024">
    <property type="component" value="Unassembled WGS sequence"/>
</dbReference>
<dbReference type="InterPro" id="IPR001466">
    <property type="entry name" value="Beta-lactam-related"/>
</dbReference>
<feature type="domain" description="Beta-lactamase-related" evidence="2">
    <location>
        <begin position="18"/>
        <end position="318"/>
    </location>
</feature>
<evidence type="ECO:0000313" key="5">
    <source>
        <dbReference type="EMBL" id="VDB97340.1"/>
    </source>
</evidence>
<dbReference type="Pfam" id="PF00144">
    <property type="entry name" value="Beta-lactamase"/>
    <property type="match status" value="1"/>
</dbReference>
<reference evidence="3" key="3">
    <citation type="submission" date="2019-10" db="EMBL/GenBank/DDBJ databases">
        <title>Malate fermentation in French cider.</title>
        <authorList>
            <person name="Cousin F.J."/>
            <person name="Medina Fernandez S."/>
            <person name="Misery B."/>
            <person name="Laplace J.-M."/>
            <person name="Cretenet M."/>
        </authorList>
    </citation>
    <scope>NUCLEOTIDE SEQUENCE</scope>
    <source>
        <strain evidence="3">UCMA15129</strain>
    </source>
</reference>
<dbReference type="Proteomes" id="UP000181728">
    <property type="component" value="Unassembled WGS sequence"/>
</dbReference>
<reference evidence="4 6" key="1">
    <citation type="journal article" date="2016" name="BMC Genomics">
        <title>Consensus pan-genome assembly of the specialised wine bacterium Oenococcus oeni.</title>
        <authorList>
            <person name="Sternes P.R."/>
            <person name="Borneman A.R."/>
        </authorList>
    </citation>
    <scope>NUCLEOTIDE SEQUENCE [LARGE SCALE GENOMIC DNA]</scope>
    <source>
        <strain evidence="4 6">AWRIB661</strain>
    </source>
</reference>
<dbReference type="OMA" id="PARGLFW"/>
<evidence type="ECO:0000256" key="1">
    <source>
        <dbReference type="ARBA" id="ARBA00022801"/>
    </source>
</evidence>
<evidence type="ECO:0000259" key="2">
    <source>
        <dbReference type="Pfam" id="PF00144"/>
    </source>
</evidence>